<gene>
    <name evidence="3" type="ORF">M2350_001258</name>
</gene>
<evidence type="ECO:0000256" key="2">
    <source>
        <dbReference type="ARBA" id="ARBA00023002"/>
    </source>
</evidence>
<dbReference type="PRINTS" id="PR00080">
    <property type="entry name" value="SDRFAMILY"/>
</dbReference>
<reference evidence="3 4" key="1">
    <citation type="submission" date="2022-08" db="EMBL/GenBank/DDBJ databases">
        <title>Bacterial and archaeal communities from various locations to study Microbial Dark Matter (Phase II).</title>
        <authorList>
            <person name="Stepanauskas R."/>
        </authorList>
    </citation>
    <scope>NUCLEOTIDE SEQUENCE [LARGE SCALE GENOMIC DNA]</scope>
    <source>
        <strain evidence="3 4">PD1</strain>
    </source>
</reference>
<evidence type="ECO:0000256" key="1">
    <source>
        <dbReference type="ARBA" id="ARBA00006484"/>
    </source>
</evidence>
<dbReference type="Proteomes" id="UP001204798">
    <property type="component" value="Unassembled WGS sequence"/>
</dbReference>
<dbReference type="Pfam" id="PF13561">
    <property type="entry name" value="adh_short_C2"/>
    <property type="match status" value="1"/>
</dbReference>
<protein>
    <submittedName>
        <fullName evidence="3">NAD(P)-dependent dehydrogenase (Short-subunit alcohol dehydrogenase family)</fullName>
    </submittedName>
</protein>
<dbReference type="PANTHER" id="PTHR24321">
    <property type="entry name" value="DEHYDROGENASES, SHORT CHAIN"/>
    <property type="match status" value="1"/>
</dbReference>
<evidence type="ECO:0000313" key="3">
    <source>
        <dbReference type="EMBL" id="MCS3918858.1"/>
    </source>
</evidence>
<dbReference type="RefSeq" id="WP_018196018.1">
    <property type="nucleotide sequence ID" value="NZ_CP130454.1"/>
</dbReference>
<dbReference type="CDD" id="cd05233">
    <property type="entry name" value="SDR_c"/>
    <property type="match status" value="1"/>
</dbReference>
<dbReference type="PRINTS" id="PR00081">
    <property type="entry name" value="GDHRDH"/>
</dbReference>
<accession>A0ABT2ELP0</accession>
<dbReference type="EMBL" id="JANUCP010000002">
    <property type="protein sequence ID" value="MCS3918858.1"/>
    <property type="molecule type" value="Genomic_DNA"/>
</dbReference>
<name>A0ABT2ELP0_9BACT</name>
<dbReference type="NCBIfam" id="NF005559">
    <property type="entry name" value="PRK07231.1"/>
    <property type="match status" value="1"/>
</dbReference>
<evidence type="ECO:0000313" key="4">
    <source>
        <dbReference type="Proteomes" id="UP001204798"/>
    </source>
</evidence>
<comment type="caution">
    <text evidence="3">The sequence shown here is derived from an EMBL/GenBank/DDBJ whole genome shotgun (WGS) entry which is preliminary data.</text>
</comment>
<dbReference type="SUPFAM" id="SSF51735">
    <property type="entry name" value="NAD(P)-binding Rossmann-fold domains"/>
    <property type="match status" value="1"/>
</dbReference>
<comment type="similarity">
    <text evidence="1">Belongs to the short-chain dehydrogenases/reductases (SDR) family.</text>
</comment>
<dbReference type="PANTHER" id="PTHR24321:SF8">
    <property type="entry name" value="ESTRADIOL 17-BETA-DEHYDROGENASE 8-RELATED"/>
    <property type="match status" value="1"/>
</dbReference>
<proteinExistence type="inferred from homology"/>
<dbReference type="InterPro" id="IPR036291">
    <property type="entry name" value="NAD(P)-bd_dom_sf"/>
</dbReference>
<organism evidence="3 4">
    <name type="scientific">Candidatus Fervidibacter sacchari</name>
    <dbReference type="NCBI Taxonomy" id="1448929"/>
    <lineage>
        <taxon>Bacteria</taxon>
        <taxon>Candidatus Fervidibacterota</taxon>
        <taxon>Candidatus Fervidibacter</taxon>
    </lineage>
</organism>
<keyword evidence="4" id="KW-1185">Reference proteome</keyword>
<dbReference type="InterPro" id="IPR002347">
    <property type="entry name" value="SDR_fam"/>
</dbReference>
<dbReference type="Gene3D" id="3.40.50.720">
    <property type="entry name" value="NAD(P)-binding Rossmann-like Domain"/>
    <property type="match status" value="1"/>
</dbReference>
<sequence>MAKVAIITGAARGIGRATALRLSKDGYAVVVGDILEQVSETAELVRQQGGKSLALTVDVRNEAQVKEMVERTVAEFGGIDVLVNNAGVVWRAHIVDTTSDDFDFVIGVNLKGAFLCTKHVAPIMKERGGGVIVNISSIHAFATLPNLAVYAASKAGLIGLTRASALDLGSWNIRVVAICPSAVDTPMLRDKPTEAENLATVARWEKASPIGLLLQPEDVANVVAWVVSDEARGLTGVALILDAGVSADLQVRKIPV</sequence>
<keyword evidence="2" id="KW-0560">Oxidoreductase</keyword>